<dbReference type="InterPro" id="IPR035979">
    <property type="entry name" value="RBD_domain_sf"/>
</dbReference>
<keyword evidence="6" id="KW-1185">Reference proteome</keyword>
<dbReference type="PANTHER" id="PTHR18806:SF4">
    <property type="entry name" value="RNA-BINDING PROTEIN 25"/>
    <property type="match status" value="1"/>
</dbReference>
<dbReference type="InterPro" id="IPR034268">
    <property type="entry name" value="RBM25_RRM"/>
</dbReference>
<feature type="compositionally biased region" description="Basic and acidic residues" evidence="2">
    <location>
        <begin position="347"/>
        <end position="408"/>
    </location>
</feature>
<proteinExistence type="predicted"/>
<dbReference type="Pfam" id="PF01480">
    <property type="entry name" value="PWI"/>
    <property type="match status" value="1"/>
</dbReference>
<dbReference type="AlphaFoldDB" id="A0A1U7LH13"/>
<dbReference type="OrthoDB" id="6275295at2759"/>
<feature type="region of interest" description="Disordered" evidence="2">
    <location>
        <begin position="265"/>
        <end position="408"/>
    </location>
</feature>
<dbReference type="Gene3D" id="3.30.70.330">
    <property type="match status" value="2"/>
</dbReference>
<accession>A0A1U7LH13</accession>
<feature type="compositionally biased region" description="Acidic residues" evidence="2">
    <location>
        <begin position="509"/>
        <end position="518"/>
    </location>
</feature>
<dbReference type="PROSITE" id="PS50102">
    <property type="entry name" value="RRM"/>
    <property type="match status" value="1"/>
</dbReference>
<evidence type="ECO:0000259" key="3">
    <source>
        <dbReference type="PROSITE" id="PS50102"/>
    </source>
</evidence>
<protein>
    <submittedName>
        <fullName evidence="5">U1 snRNP-associated protein usp107</fullName>
    </submittedName>
</protein>
<evidence type="ECO:0000256" key="1">
    <source>
        <dbReference type="PROSITE-ProRule" id="PRU00176"/>
    </source>
</evidence>
<dbReference type="PROSITE" id="PS51025">
    <property type="entry name" value="PWI"/>
    <property type="match status" value="1"/>
</dbReference>
<evidence type="ECO:0000259" key="4">
    <source>
        <dbReference type="PROSITE" id="PS51025"/>
    </source>
</evidence>
<feature type="domain" description="PWI" evidence="4">
    <location>
        <begin position="559"/>
        <end position="650"/>
    </location>
</feature>
<dbReference type="InterPro" id="IPR000504">
    <property type="entry name" value="RRM_dom"/>
</dbReference>
<feature type="region of interest" description="Disordered" evidence="2">
    <location>
        <begin position="494"/>
        <end position="521"/>
    </location>
</feature>
<feature type="compositionally biased region" description="Basic and acidic residues" evidence="2">
    <location>
        <begin position="265"/>
        <end position="286"/>
    </location>
</feature>
<organism evidence="5 6">
    <name type="scientific">Neolecta irregularis (strain DAH-3)</name>
    <dbReference type="NCBI Taxonomy" id="1198029"/>
    <lineage>
        <taxon>Eukaryota</taxon>
        <taxon>Fungi</taxon>
        <taxon>Dikarya</taxon>
        <taxon>Ascomycota</taxon>
        <taxon>Taphrinomycotina</taxon>
        <taxon>Neolectales</taxon>
        <taxon>Neolectaceae</taxon>
        <taxon>Neolecta</taxon>
    </lineage>
</organism>
<dbReference type="CDD" id="cd12446">
    <property type="entry name" value="RRM_RBM25"/>
    <property type="match status" value="1"/>
</dbReference>
<dbReference type="InterPro" id="IPR012677">
    <property type="entry name" value="Nucleotide-bd_a/b_plait_sf"/>
</dbReference>
<dbReference type="OMA" id="DGCVNKK"/>
<dbReference type="GO" id="GO:0005681">
    <property type="term" value="C:spliceosomal complex"/>
    <property type="evidence" value="ECO:0007669"/>
    <property type="project" value="TreeGrafter"/>
</dbReference>
<dbReference type="SUPFAM" id="SSF54928">
    <property type="entry name" value="RNA-binding domain, RBD"/>
    <property type="match status" value="1"/>
</dbReference>
<feature type="compositionally biased region" description="Low complexity" evidence="2">
    <location>
        <begin position="302"/>
        <end position="315"/>
    </location>
</feature>
<dbReference type="GO" id="GO:0003729">
    <property type="term" value="F:mRNA binding"/>
    <property type="evidence" value="ECO:0007669"/>
    <property type="project" value="TreeGrafter"/>
</dbReference>
<sequence>MYNQPYGGIPPYGAGPARPGMSYVSPSMPGFNFSAPVIHLGTKPSSSTLSSANLGVAPVQSQAYVPGGVPGSLPSIQEQLNTIFIGNIPKDLEDESMEKILMSAHSRLRRWIRARDALGRAFGFGFAVYAEPDATYQAIEVLKDIAIPPLENGDASSVLKVVGDAQTQTYLDEHLANKVNRNVQREAQTISGARTAVLKVLDELKDPASREKKVEEKREKAEEIAIRDPSVITIPLSTSEELSDVPPEQRAEVAREIAKFRERSNRRELDRMRKEADAERQRELATRQRKAKNVAEGVNNTPLGPRGSGAPSGPAADRRGPKSNASNYSKHNLFPHESEEDVPDEELERRRKERQKADLDAAFAERERRWLNRERSRTSALEREMARDAEEKSREGKEREALSRRLAEWDDDVEGERATEEYYKDRQSWLRHRTAFRAREMDADTRDRSQEDRGTNTDRSRATVMAETFLAQQANELVSKSTSGPIRLVFGNAKKSAEQPKRSMAESEGLLEDAEEPQTEGKRKIVPLEYDTPIEGHMDEETRQRKIKRLVQDIPSDKEGLSNWKVRWDQLDNSIVEDKIQPFATKKIVEYLGVQEDDLIAFVVSHIKKKGTAEDLAKELEMAMDEEAEVFAMKIWRMLILELELKYHNL</sequence>
<dbReference type="Proteomes" id="UP000186594">
    <property type="component" value="Unassembled WGS sequence"/>
</dbReference>
<name>A0A1U7LH13_NEOID</name>
<gene>
    <name evidence="5" type="ORF">NEOLI_001856</name>
</gene>
<feature type="compositionally biased region" description="Basic and acidic residues" evidence="2">
    <location>
        <begin position="495"/>
        <end position="505"/>
    </location>
</feature>
<evidence type="ECO:0000256" key="2">
    <source>
        <dbReference type="SAM" id="MobiDB-lite"/>
    </source>
</evidence>
<dbReference type="Gene3D" id="1.20.1390.10">
    <property type="entry name" value="PWI domain"/>
    <property type="match status" value="1"/>
</dbReference>
<evidence type="ECO:0000313" key="6">
    <source>
        <dbReference type="Proteomes" id="UP000186594"/>
    </source>
</evidence>
<dbReference type="EMBL" id="LXFE01004103">
    <property type="protein sequence ID" value="OLL21946.1"/>
    <property type="molecule type" value="Genomic_DNA"/>
</dbReference>
<keyword evidence="1" id="KW-0694">RNA-binding</keyword>
<evidence type="ECO:0000313" key="5">
    <source>
        <dbReference type="EMBL" id="OLL21946.1"/>
    </source>
</evidence>
<dbReference type="STRING" id="1198029.A0A1U7LH13"/>
<dbReference type="SMART" id="SM00311">
    <property type="entry name" value="PWI"/>
    <property type="match status" value="1"/>
</dbReference>
<dbReference type="PANTHER" id="PTHR18806">
    <property type="entry name" value="RBM25 PROTEIN"/>
    <property type="match status" value="1"/>
</dbReference>
<comment type="caution">
    <text evidence="5">The sequence shown here is derived from an EMBL/GenBank/DDBJ whole genome shotgun (WGS) entry which is preliminary data.</text>
</comment>
<dbReference type="InterPro" id="IPR002483">
    <property type="entry name" value="PWI_dom"/>
</dbReference>
<dbReference type="InterPro" id="IPR052768">
    <property type="entry name" value="RBM25"/>
</dbReference>
<reference evidence="5 6" key="1">
    <citation type="submission" date="2016-04" db="EMBL/GenBank/DDBJ databases">
        <title>Evolutionary innovation and constraint leading to complex multicellularity in the Ascomycota.</title>
        <authorList>
            <person name="Cisse O."/>
            <person name="Nguyen A."/>
            <person name="Hewitt D.A."/>
            <person name="Jedd G."/>
            <person name="Stajich J.E."/>
        </authorList>
    </citation>
    <scope>NUCLEOTIDE SEQUENCE [LARGE SCALE GENOMIC DNA]</scope>
    <source>
        <strain evidence="5 6">DAH-3</strain>
    </source>
</reference>
<feature type="domain" description="RRM" evidence="3">
    <location>
        <begin position="81"/>
        <end position="161"/>
    </location>
</feature>